<sequence length="78" mass="8435">MSSLSVGEDNVLDIILKNNISLIDNTYIVLNVVDKTQQQQRGQIQTVCIGKINSIQTAKESGKIDVSVSSVTSELPSD</sequence>
<name>A0AAE6R732_9ABAC</name>
<evidence type="ECO:0000313" key="2">
    <source>
        <dbReference type="Proteomes" id="UP000830275"/>
    </source>
</evidence>
<keyword evidence="2" id="KW-1185">Reference proteome</keyword>
<dbReference type="InterPro" id="IPR009855">
    <property type="entry name" value="Baculo_LEF-10"/>
</dbReference>
<dbReference type="Proteomes" id="UP000830275">
    <property type="component" value="Segment"/>
</dbReference>
<proteinExistence type="predicted"/>
<protein>
    <submittedName>
        <fullName evidence="1">Orf32</fullName>
    </submittedName>
</protein>
<organism evidence="1 2">
    <name type="scientific">Artaxa digramma nucleopolyhedrovirus</name>
    <dbReference type="NCBI Taxonomy" id="3070910"/>
    <lineage>
        <taxon>Viruses</taxon>
        <taxon>Viruses incertae sedis</taxon>
        <taxon>Naldaviricetes</taxon>
        <taxon>Lefavirales</taxon>
        <taxon>Baculoviridae</taxon>
        <taxon>Alphabaculovirus</taxon>
        <taxon>Alphabaculovirus ardigrammae</taxon>
    </lineage>
</organism>
<evidence type="ECO:0000313" key="1">
    <source>
        <dbReference type="EMBL" id="QHB21691.1"/>
    </source>
</evidence>
<gene>
    <name evidence="1" type="primary">orf32</name>
    <name evidence="1" type="ORF">Eudi_ORF32</name>
</gene>
<dbReference type="EMBL" id="MN233792">
    <property type="protein sequence ID" value="QHB21691.1"/>
    <property type="molecule type" value="Genomic_DNA"/>
</dbReference>
<dbReference type="Pfam" id="PF07206">
    <property type="entry name" value="Baculo_LEF-10"/>
    <property type="match status" value="1"/>
</dbReference>
<accession>A0AAE6R732</accession>
<reference evidence="1 2" key="1">
    <citation type="journal article" date="2019" name="Viruses">
        <title>Genome Analysis of a Novel Clade II.b Alphabaculovirus Obtained from Artaxa digramma.</title>
        <authorList>
            <person name="Li J."/>
            <person name="Duan X."/>
            <person name="Wang Q."/>
            <person name="Zhang L."/>
            <person name="Deng F."/>
            <person name="Wang H."/>
            <person name="Hu Z."/>
            <person name="Wang M."/>
            <person name="Wang J."/>
        </authorList>
    </citation>
    <scope>NUCLEOTIDE SEQUENCE [LARGE SCALE GENOMIC DNA]</scope>
    <source>
        <strain evidence="1 2">424</strain>
    </source>
</reference>